<dbReference type="WBParaSite" id="PgR107_g001_t02">
    <property type="protein sequence ID" value="PgR107_g001_t02"/>
    <property type="gene ID" value="PgR107_g001"/>
</dbReference>
<comment type="subunit">
    <text evidence="9">Monomer.</text>
</comment>
<comment type="function">
    <text evidence="9">Component of the cytosolic iron-sulfur (Fe-S) protein assembly (CIA) machinery. Required for the maturation of extramitochondrial Fe-S proteins. Part of an electron transfer chain functioning in an early step of cytosolic Fe-S biogenesis, facilitating the de novo assembly of a [4Fe-4S] cluster on the cytosolic Fe-S scaffold complex. Electrons are transferred from NADPH via a FAD- and FMN-containing diflavin oxidoreductase. Together with the diflavin oxidoreductase, also required for the assembly of the diferric tyrosyl radical cofactor of ribonucleotide reductase (RNR), probably by providing electrons for reduction during radical cofactor maturation in the catalytic small subunit.</text>
</comment>
<dbReference type="GO" id="GO:0016226">
    <property type="term" value="P:iron-sulfur cluster assembly"/>
    <property type="evidence" value="ECO:0007669"/>
    <property type="project" value="UniProtKB-UniRule"/>
</dbReference>
<keyword evidence="6 9" id="KW-0408">Iron</keyword>
<keyword evidence="5 9" id="KW-0479">Metal-binding</keyword>
<evidence type="ECO:0000313" key="13">
    <source>
        <dbReference type="WBParaSite" id="PgR107_g001_t02"/>
    </source>
</evidence>
<dbReference type="InterPro" id="IPR007785">
    <property type="entry name" value="Anamorsin"/>
</dbReference>
<organism evidence="11 14">
    <name type="scientific">Parascaris univalens</name>
    <name type="common">Nematode worm</name>
    <dbReference type="NCBI Taxonomy" id="6257"/>
    <lineage>
        <taxon>Eukaryota</taxon>
        <taxon>Metazoa</taxon>
        <taxon>Ecdysozoa</taxon>
        <taxon>Nematoda</taxon>
        <taxon>Chromadorea</taxon>
        <taxon>Rhabditida</taxon>
        <taxon>Spirurina</taxon>
        <taxon>Ascaridomorpha</taxon>
        <taxon>Ascaridoidea</taxon>
        <taxon>Ascarididae</taxon>
        <taxon>Parascaris</taxon>
    </lineage>
</organism>
<keyword evidence="9" id="KW-0001">2Fe-2S</keyword>
<feature type="binding site" evidence="9">
    <location>
        <position position="231"/>
    </location>
    <ligand>
        <name>[4Fe-4S] cluster</name>
        <dbReference type="ChEBI" id="CHEBI:49883"/>
    </ligand>
</feature>
<dbReference type="GO" id="GO:0046872">
    <property type="term" value="F:metal ion binding"/>
    <property type="evidence" value="ECO:0007669"/>
    <property type="project" value="UniProtKB-KW"/>
</dbReference>
<feature type="binding site" evidence="9">
    <location>
        <position position="223"/>
    </location>
    <ligand>
        <name>[4Fe-4S] cluster</name>
        <dbReference type="ChEBI" id="CHEBI:49883"/>
    </ligand>
</feature>
<evidence type="ECO:0000313" key="11">
    <source>
        <dbReference type="Proteomes" id="UP000887569"/>
    </source>
</evidence>
<dbReference type="WBParaSite" id="PgR107_g001_t03">
    <property type="protein sequence ID" value="PgR107_g001_t03"/>
    <property type="gene ID" value="PgR107_g001"/>
</dbReference>
<name>A0A915C9Y0_PARUN</name>
<evidence type="ECO:0000256" key="3">
    <source>
        <dbReference type="ARBA" id="ARBA00022485"/>
    </source>
</evidence>
<dbReference type="PANTHER" id="PTHR13273:SF14">
    <property type="entry name" value="ANAMORSIN"/>
    <property type="match status" value="1"/>
</dbReference>
<evidence type="ECO:0000256" key="4">
    <source>
        <dbReference type="ARBA" id="ARBA00022490"/>
    </source>
</evidence>
<keyword evidence="4 9" id="KW-0963">Cytoplasm</keyword>
<comment type="domain">
    <text evidence="9">The N-terminal domain has structural similarity with S-adenosyl-L-methionine-dependent methyltransferases, but does not bind S-adenosyl-L-methionine. It is required for correct assembly of the 2 Fe-S clusters.</text>
</comment>
<evidence type="ECO:0000256" key="1">
    <source>
        <dbReference type="ARBA" id="ARBA00001966"/>
    </source>
</evidence>
<comment type="domain">
    <text evidence="9">The C-terminal domain binds 2 Fe-S clusters but is otherwise mostly in an intrinsically disordered conformation.</text>
</comment>
<evidence type="ECO:0000256" key="9">
    <source>
        <dbReference type="HAMAP-Rule" id="MF_03115"/>
    </source>
</evidence>
<feature type="region of interest" description="Fe-S binding site B" evidence="9">
    <location>
        <begin position="220"/>
        <end position="234"/>
    </location>
</feature>
<comment type="similarity">
    <text evidence="2 9">Belongs to the anamorsin family.</text>
</comment>
<keyword evidence="11" id="KW-1185">Reference proteome</keyword>
<comment type="cofactor">
    <cofactor evidence="9">
        <name>[2Fe-2S] cluster</name>
        <dbReference type="ChEBI" id="CHEBI:190135"/>
    </cofactor>
</comment>
<dbReference type="GO" id="GO:0051537">
    <property type="term" value="F:2 iron, 2 sulfur cluster binding"/>
    <property type="evidence" value="ECO:0007669"/>
    <property type="project" value="UniProtKB-UniRule"/>
</dbReference>
<dbReference type="PANTHER" id="PTHR13273">
    <property type="entry name" value="ANAMORSIN"/>
    <property type="match status" value="1"/>
</dbReference>
<evidence type="ECO:0000256" key="6">
    <source>
        <dbReference type="ARBA" id="ARBA00023004"/>
    </source>
</evidence>
<reference evidence="12 13" key="1">
    <citation type="submission" date="2022-11" db="UniProtKB">
        <authorList>
            <consortium name="WormBaseParasite"/>
        </authorList>
    </citation>
    <scope>IDENTIFICATION</scope>
</reference>
<sequence length="258" mass="27800">MDSIIPGELSECASIVVLASAIPDDLSSTLRRQFDVARSRFALVDICAVQDVDKKREMYDHAIVICGEEGDPLFKLLSAAFLSLKPKGTLSLHACGSRDAVCREARLAGFLDIRSEEESREWHSITAVKPSVHVGEAFSLNLPSKAAPAKIWNLEGDDDLIDEDALLEEEDFKKPTAASLKVSCGEVAEGKKRRACKNCTCGLAEQGQTELAANAPKSSCGKCGLGDAFRCSTCPYRGLPPFKPGEEGRVLLGIVDDI</sequence>
<accession>A0A915C9Y0</accession>
<comment type="subcellular location">
    <subcellularLocation>
        <location evidence="9">Cytoplasm</location>
    </subcellularLocation>
    <subcellularLocation>
        <location evidence="9">Mitochondrion intermembrane space</location>
    </subcellularLocation>
</comment>
<dbReference type="WBParaSite" id="PgR107_g001_t01">
    <property type="protein sequence ID" value="PgR107_g001_t01"/>
    <property type="gene ID" value="PgR107_g001"/>
</dbReference>
<keyword evidence="3 9" id="KW-0004">4Fe-4S</keyword>
<dbReference type="GO" id="GO:0009055">
    <property type="term" value="F:electron transfer activity"/>
    <property type="evidence" value="ECO:0007669"/>
    <property type="project" value="UniProtKB-UniRule"/>
</dbReference>
<feature type="short sequence motif" description="Cx2C motif 1" evidence="9">
    <location>
        <begin position="220"/>
        <end position="223"/>
    </location>
</feature>
<feature type="binding site" evidence="9">
    <location>
        <position position="220"/>
    </location>
    <ligand>
        <name>[4Fe-4S] cluster</name>
        <dbReference type="ChEBI" id="CHEBI:49883"/>
    </ligand>
</feature>
<dbReference type="AlphaFoldDB" id="A0A915C9Y0"/>
<feature type="binding site" evidence="9">
    <location>
        <position position="199"/>
    </location>
    <ligand>
        <name>[2Fe-2S] cluster</name>
        <dbReference type="ChEBI" id="CHEBI:190135"/>
    </ligand>
</feature>
<evidence type="ECO:0000256" key="7">
    <source>
        <dbReference type="ARBA" id="ARBA00023014"/>
    </source>
</evidence>
<dbReference type="Pfam" id="PF05093">
    <property type="entry name" value="CIAPIN1"/>
    <property type="match status" value="1"/>
</dbReference>
<keyword evidence="7 9" id="KW-0411">Iron-sulfur</keyword>
<feature type="binding site" evidence="9">
    <location>
        <position position="184"/>
    </location>
    <ligand>
        <name>[2Fe-2S] cluster</name>
        <dbReference type="ChEBI" id="CHEBI:190135"/>
    </ligand>
</feature>
<evidence type="ECO:0000259" key="10">
    <source>
        <dbReference type="Pfam" id="PF05093"/>
    </source>
</evidence>
<dbReference type="InterPro" id="IPR046408">
    <property type="entry name" value="CIAPIN1"/>
</dbReference>
<feature type="binding site" evidence="9">
    <location>
        <position position="234"/>
    </location>
    <ligand>
        <name>[4Fe-4S] cluster</name>
        <dbReference type="ChEBI" id="CHEBI:49883"/>
    </ligand>
</feature>
<evidence type="ECO:0000313" key="12">
    <source>
        <dbReference type="WBParaSite" id="PgR107_g001_t01"/>
    </source>
</evidence>
<dbReference type="GO" id="GO:0051539">
    <property type="term" value="F:4 iron, 4 sulfur cluster binding"/>
    <property type="evidence" value="ECO:0007669"/>
    <property type="project" value="UniProtKB-KW"/>
</dbReference>
<comment type="domain">
    <text evidence="9">The twin Cx2C motifs are involved in the recognition by the mitochondrial MIA40-ERV1 disulfide relay system. The formation of 2 disulfide bonds in the Cx2C motifs through dithiol/disulfide exchange reactions effectively traps the protein in the mitochondrial intermembrane space.</text>
</comment>
<comment type="cofactor">
    <cofactor evidence="1 9">
        <name>[4Fe-4S] cluster</name>
        <dbReference type="ChEBI" id="CHEBI:49883"/>
    </cofactor>
</comment>
<dbReference type="Proteomes" id="UP000887569">
    <property type="component" value="Unplaced"/>
</dbReference>
<keyword evidence="8 9" id="KW-0496">Mitochondrion</keyword>
<comment type="caution">
    <text evidence="9">Lacks conserved residue(s) required for the propagation of feature annotation.</text>
</comment>
<proteinExistence type="inferred from homology"/>
<feature type="domain" description="Anamorsin C-terminal" evidence="10">
    <location>
        <begin position="211"/>
        <end position="247"/>
    </location>
</feature>
<feature type="binding site" evidence="9">
    <location>
        <position position="201"/>
    </location>
    <ligand>
        <name>[2Fe-2S] cluster</name>
        <dbReference type="ChEBI" id="CHEBI:190135"/>
    </ligand>
</feature>
<feature type="binding site" evidence="9">
    <location>
        <position position="196"/>
    </location>
    <ligand>
        <name>[2Fe-2S] cluster</name>
        <dbReference type="ChEBI" id="CHEBI:190135"/>
    </ligand>
</feature>
<feature type="short sequence motif" description="Cx2C motif 2" evidence="9">
    <location>
        <begin position="231"/>
        <end position="234"/>
    </location>
</feature>
<evidence type="ECO:0000256" key="2">
    <source>
        <dbReference type="ARBA" id="ARBA00008169"/>
    </source>
</evidence>
<protein>
    <recommendedName>
        <fullName evidence="9">Anamorsin homolog</fullName>
    </recommendedName>
    <alternativeName>
        <fullName evidence="9">Fe-S cluster assembly protein DRE2 homolog</fullName>
    </alternativeName>
</protein>
<evidence type="ECO:0000256" key="8">
    <source>
        <dbReference type="ARBA" id="ARBA00023128"/>
    </source>
</evidence>
<dbReference type="GO" id="GO:0005758">
    <property type="term" value="C:mitochondrial intermembrane space"/>
    <property type="evidence" value="ECO:0007669"/>
    <property type="project" value="UniProtKB-SubCell"/>
</dbReference>
<evidence type="ECO:0000313" key="14">
    <source>
        <dbReference type="WBParaSite" id="PgR107_g001_t03"/>
    </source>
</evidence>
<evidence type="ECO:0000256" key="5">
    <source>
        <dbReference type="ARBA" id="ARBA00022723"/>
    </source>
</evidence>
<dbReference type="HAMAP" id="MF_03115">
    <property type="entry name" value="Anamorsin"/>
    <property type="match status" value="1"/>
</dbReference>